<evidence type="ECO:0000313" key="2">
    <source>
        <dbReference type="Proteomes" id="UP000754495"/>
    </source>
</evidence>
<name>A0ABX0STX0_9PSEU</name>
<dbReference type="Proteomes" id="UP000754495">
    <property type="component" value="Unassembled WGS sequence"/>
</dbReference>
<sequence length="43" mass="4548">MLDVFHASADAGRWDLVDMVDVLSGLVSCWPSPGTISTSSRAP</sequence>
<reference evidence="1 2" key="1">
    <citation type="submission" date="2020-03" db="EMBL/GenBank/DDBJ databases">
        <title>Sequencing the genomes of 1000 actinobacteria strains.</title>
        <authorList>
            <person name="Klenk H.-P."/>
        </authorList>
    </citation>
    <scope>NUCLEOTIDE SEQUENCE [LARGE SCALE GENOMIC DNA]</scope>
    <source>
        <strain evidence="1 2">DSM 45668</strain>
    </source>
</reference>
<dbReference type="EMBL" id="JAANOU010000001">
    <property type="protein sequence ID" value="NIH79079.1"/>
    <property type="molecule type" value="Genomic_DNA"/>
</dbReference>
<accession>A0ABX0STX0</accession>
<protein>
    <submittedName>
        <fullName evidence="1">Uncharacterized protein</fullName>
    </submittedName>
</protein>
<dbReference type="RefSeq" id="WP_279589436.1">
    <property type="nucleotide sequence ID" value="NZ_JAANOU010000001.1"/>
</dbReference>
<keyword evidence="2" id="KW-1185">Reference proteome</keyword>
<evidence type="ECO:0000313" key="1">
    <source>
        <dbReference type="EMBL" id="NIH79079.1"/>
    </source>
</evidence>
<organism evidence="1 2">
    <name type="scientific">Amycolatopsis viridis</name>
    <dbReference type="NCBI Taxonomy" id="185678"/>
    <lineage>
        <taxon>Bacteria</taxon>
        <taxon>Bacillati</taxon>
        <taxon>Actinomycetota</taxon>
        <taxon>Actinomycetes</taxon>
        <taxon>Pseudonocardiales</taxon>
        <taxon>Pseudonocardiaceae</taxon>
        <taxon>Amycolatopsis</taxon>
    </lineage>
</organism>
<gene>
    <name evidence="1" type="ORF">FHX46_001609</name>
</gene>
<comment type="caution">
    <text evidence="1">The sequence shown here is derived from an EMBL/GenBank/DDBJ whole genome shotgun (WGS) entry which is preliminary data.</text>
</comment>
<proteinExistence type="predicted"/>